<dbReference type="SMART" id="SM00345">
    <property type="entry name" value="HTH_GNTR"/>
    <property type="match status" value="1"/>
</dbReference>
<dbReference type="PANTHER" id="PTHR43537">
    <property type="entry name" value="TRANSCRIPTIONAL REGULATOR, GNTR FAMILY"/>
    <property type="match status" value="1"/>
</dbReference>
<dbReference type="AlphaFoldDB" id="A0A1L1PLA9"/>
<proteinExistence type="predicted"/>
<dbReference type="SUPFAM" id="SSF46785">
    <property type="entry name" value="Winged helix' DNA-binding domain"/>
    <property type="match status" value="1"/>
</dbReference>
<dbReference type="Proteomes" id="UP000028878">
    <property type="component" value="Unassembled WGS sequence"/>
</dbReference>
<dbReference type="Gene3D" id="1.20.120.530">
    <property type="entry name" value="GntR ligand-binding domain-like"/>
    <property type="match status" value="1"/>
</dbReference>
<gene>
    <name evidence="5" type="ORF">BN948_04582</name>
</gene>
<dbReference type="GO" id="GO:0003677">
    <property type="term" value="F:DNA binding"/>
    <property type="evidence" value="ECO:0007669"/>
    <property type="project" value="UniProtKB-KW"/>
</dbReference>
<protein>
    <submittedName>
        <fullName evidence="5">GntR family transcriptional regulator</fullName>
    </submittedName>
</protein>
<reference evidence="6" key="1">
    <citation type="submission" date="2014-11" db="EMBL/GenBank/DDBJ databases">
        <title>Draft genome sequence of Hydrogenophaga intermedia S1.</title>
        <authorList>
            <person name="Gan H.M."/>
            <person name="Chew T.H."/>
            <person name="Stolz A."/>
        </authorList>
    </citation>
    <scope>NUCLEOTIDE SEQUENCE [LARGE SCALE GENOMIC DNA]</scope>
    <source>
        <strain evidence="6">S1</strain>
    </source>
</reference>
<evidence type="ECO:0000256" key="1">
    <source>
        <dbReference type="ARBA" id="ARBA00023015"/>
    </source>
</evidence>
<dbReference type="InterPro" id="IPR000524">
    <property type="entry name" value="Tscrpt_reg_HTH_GntR"/>
</dbReference>
<dbReference type="CDD" id="cd07377">
    <property type="entry name" value="WHTH_GntR"/>
    <property type="match status" value="1"/>
</dbReference>
<dbReference type="SMART" id="SM00895">
    <property type="entry name" value="FCD"/>
    <property type="match status" value="1"/>
</dbReference>
<dbReference type="Pfam" id="PF07729">
    <property type="entry name" value="FCD"/>
    <property type="match status" value="1"/>
</dbReference>
<sequence length="223" mass="25231">MSLSTHLRQTLLDQFQAGHWRAGDRLPTERELSDQHGVSRTTVRKALLELKQQGLIEQTVGSGTYVSERAGDQLGRRVAQDSSRYTSPAELMEARLAMEPAIIDMAVRNANTADLQRMDHCCDEAERASTLEAFEHWDAELHQAIADAAHNSFVANVFELMKTVRAQGDWGQLKKKSVTPERRLAYQAEHREIVRALRDRDAARAKEMTVAHLLRVRQNLLGH</sequence>
<evidence type="ECO:0000313" key="6">
    <source>
        <dbReference type="Proteomes" id="UP000028878"/>
    </source>
</evidence>
<dbReference type="PANTHER" id="PTHR43537:SF5">
    <property type="entry name" value="UXU OPERON TRANSCRIPTIONAL REGULATOR"/>
    <property type="match status" value="1"/>
</dbReference>
<keyword evidence="1" id="KW-0805">Transcription regulation</keyword>
<evidence type="ECO:0000256" key="3">
    <source>
        <dbReference type="ARBA" id="ARBA00023163"/>
    </source>
</evidence>
<dbReference type="PROSITE" id="PS50949">
    <property type="entry name" value="HTH_GNTR"/>
    <property type="match status" value="1"/>
</dbReference>
<keyword evidence="6" id="KW-1185">Reference proteome</keyword>
<keyword evidence="3" id="KW-0804">Transcription</keyword>
<organism evidence="5 6">
    <name type="scientific">Hydrogenophaga intermedia</name>
    <dbReference type="NCBI Taxonomy" id="65786"/>
    <lineage>
        <taxon>Bacteria</taxon>
        <taxon>Pseudomonadati</taxon>
        <taxon>Pseudomonadota</taxon>
        <taxon>Betaproteobacteria</taxon>
        <taxon>Burkholderiales</taxon>
        <taxon>Comamonadaceae</taxon>
        <taxon>Hydrogenophaga</taxon>
    </lineage>
</organism>
<dbReference type="RefSeq" id="WP_009515355.1">
    <property type="nucleotide sequence ID" value="NZ_CCAE010000067.1"/>
</dbReference>
<dbReference type="GO" id="GO:0003700">
    <property type="term" value="F:DNA-binding transcription factor activity"/>
    <property type="evidence" value="ECO:0007669"/>
    <property type="project" value="InterPro"/>
</dbReference>
<dbReference type="InterPro" id="IPR011711">
    <property type="entry name" value="GntR_C"/>
</dbReference>
<keyword evidence="2" id="KW-0238">DNA-binding</keyword>
<dbReference type="PRINTS" id="PR00035">
    <property type="entry name" value="HTHGNTR"/>
</dbReference>
<dbReference type="Gene3D" id="1.10.10.10">
    <property type="entry name" value="Winged helix-like DNA-binding domain superfamily/Winged helix DNA-binding domain"/>
    <property type="match status" value="1"/>
</dbReference>
<dbReference type="Pfam" id="PF00392">
    <property type="entry name" value="GntR"/>
    <property type="match status" value="1"/>
</dbReference>
<evidence type="ECO:0000256" key="2">
    <source>
        <dbReference type="ARBA" id="ARBA00023125"/>
    </source>
</evidence>
<dbReference type="InterPro" id="IPR036390">
    <property type="entry name" value="WH_DNA-bd_sf"/>
</dbReference>
<name>A0A1L1PLA9_HYDIT</name>
<dbReference type="InterPro" id="IPR008920">
    <property type="entry name" value="TF_FadR/GntR_C"/>
</dbReference>
<dbReference type="InterPro" id="IPR036388">
    <property type="entry name" value="WH-like_DNA-bd_sf"/>
</dbReference>
<dbReference type="SUPFAM" id="SSF48008">
    <property type="entry name" value="GntR ligand-binding domain-like"/>
    <property type="match status" value="1"/>
</dbReference>
<dbReference type="EMBL" id="CCAE010000067">
    <property type="protein sequence ID" value="CDN90140.1"/>
    <property type="molecule type" value="Genomic_DNA"/>
</dbReference>
<evidence type="ECO:0000313" key="5">
    <source>
        <dbReference type="EMBL" id="CDN90140.1"/>
    </source>
</evidence>
<evidence type="ECO:0000259" key="4">
    <source>
        <dbReference type="PROSITE" id="PS50949"/>
    </source>
</evidence>
<feature type="domain" description="HTH gntR-type" evidence="4">
    <location>
        <begin position="1"/>
        <end position="69"/>
    </location>
</feature>
<accession>A0A1L1PLA9</accession>